<accession>G2E1I4</accession>
<dbReference type="SUPFAM" id="SSF63829">
    <property type="entry name" value="Calcium-dependent phosphotriesterase"/>
    <property type="match status" value="1"/>
</dbReference>
<dbReference type="InterPro" id="IPR006530">
    <property type="entry name" value="YD"/>
</dbReference>
<dbReference type="GO" id="GO:0005524">
    <property type="term" value="F:ATP binding"/>
    <property type="evidence" value="ECO:0007669"/>
    <property type="project" value="InterPro"/>
</dbReference>
<evidence type="ECO:0000313" key="4">
    <source>
        <dbReference type="EMBL" id="EGV31281.1"/>
    </source>
</evidence>
<dbReference type="InterPro" id="IPR050708">
    <property type="entry name" value="T6SS_VgrG/RHS"/>
</dbReference>
<dbReference type="PROSITE" id="PS50990">
    <property type="entry name" value="PEPTIDASE_C39"/>
    <property type="match status" value="1"/>
</dbReference>
<evidence type="ECO:0000256" key="2">
    <source>
        <dbReference type="SAM" id="SignalP"/>
    </source>
</evidence>
<evidence type="ECO:0000259" key="3">
    <source>
        <dbReference type="PROSITE" id="PS50990"/>
    </source>
</evidence>
<keyword evidence="5" id="KW-1185">Reference proteome</keyword>
<dbReference type="InterPro" id="IPR056823">
    <property type="entry name" value="TEN-like_YD-shell"/>
</dbReference>
<organism evidence="4 5">
    <name type="scientific">Thiorhodococcus drewsii AZ1</name>
    <dbReference type="NCBI Taxonomy" id="765913"/>
    <lineage>
        <taxon>Bacteria</taxon>
        <taxon>Pseudomonadati</taxon>
        <taxon>Pseudomonadota</taxon>
        <taxon>Gammaproteobacteria</taxon>
        <taxon>Chromatiales</taxon>
        <taxon>Chromatiaceae</taxon>
        <taxon>Thiorhodococcus</taxon>
    </lineage>
</organism>
<dbReference type="PANTHER" id="PTHR32305">
    <property type="match status" value="1"/>
</dbReference>
<sequence>MVLVRPLSCLVAVAALWLLAVRGPATADARVSVLPLDLSQPPSSEALSAAGQLGGPLYATPVQVPLVESTSTPDTTNSARANLSFGQAIAAWNAHDYQTAYGLFRSHVEDYPYSPWSVEANLHMGCESRYLGRYSEAEQHYQGILDTLKGMADPAGRKLLSKATLRLGVLKTLQNNFEAAGEQFHKLYAEGVDWRDRTYASHWMQRLSRYKADEMALLDCGTRALAYMLRRSGKGEAAEQVLKQRPTSRQGHSMEELRVLAGRHGYTLEGFELSGANLAQAPLPLIAQIQGREQGDRGHYWIVEGFDEGRLALHDPQSRRRFTQTLEQFTREWRGAVLMFVPDESDLRTLPGRRLAQTELEGLTGGCCGVPRPEAGLGHDENAIDTDLKETSGSPNVCAVGEPSWLVNLVNLNLFVHDTPLWYRPAIGPEVSIGLSYNSQSANNYLEPFGNKWQFNYASFLVLDPGNTVTVRMPDGSVEEYSQDAEGNFQAPPGVYAQLSHVLAHRYQLRFPDGTVYFYNIPAGTNSEQPFLISITDRQGHAIEFGYDATPRLTTITDADGQVTRLVYGADGRVATVTDPFGRSANFSYDAEGNLVRIVDMGGIATEMAYDPDSYISGIDYGEGWWDIAIEPADDVSTDNPYPAPGADMDEDYRITITGPDGGKEEYYYNGYSKYSWYVAPEDYVEYENSSINNFRTAKKTRYDFTEVNGVGVLRQKTSPEGRVEYYYYDSDGNRTGIRDANGNQYSFEYNANGYLTLLGLPNGQTIDLTYDPSGEDLVSILSGLGPVTLEYDANGNVTAILDRKGNRTDITYNADGQVTAVTDPTGVATTYLYDAGRRLESVLRSDDVVAQFSYDAKGRVRTARDADGLTLTYDYDDLDRITRIQYPDGRDIALSWSSVRPTQLDAQSGRGGQTQGFDYDLRQNLTLEVNAEGGRYRYQYDGNNNLRFFTDANGNTTSFDYDDDNRLTARQYADGSAETYVYDNGGRLRYRTNARGIRTSYSYDANGNLLRINYGDSTPDVRLAYDEQDRLVSRIDALGTFGYTYDANSNLTSVDGPWDGDTIIYRYDSLDRRTQMVPEGGSSLGYLYDSLKHLTGISVGGRVYRLGYSAAGNALLSLTRPSGVVTRYLNDALGRLLEVSNETAGGDPIDRFEYTYNGQDMRDSEIVTNIPALPAVDSQVTVYDYNALNQLLATSSPDRVFQYDADGNMVGGYTREGLPFVATYDAENRLTTLEYTDAAGVLRETRYVYGADSLVGIVQKYRDGRLEEEKRFVRDGFLVIQERDATNQLERQYAWRDHGMGGIGRLLSLDQNGQTYDYLFDGKGNVSALVDQSGRVSGAYRYDTFGSLISVTGGLDQPMRFSTKYYDEETGLSDFGFRFYSAVFGRWVNRDPIGIAGGSNLYEFVADNPVNYFDPRGLMNPFKWFGSFTVSVLDHYSRNTKMEPGPSNLKDFLCNKELASRFDFYGSTPTHNLKNNFNLDFRGRPGSLFEGYQWIYNVNGSYVSNVRDGGSFDFVSPSRSKSGHAISDAMPWVIMGNSPSDMPVFGFGDRFGALLDTAVEGHYFGKYHPVPINVHPSFCGCE</sequence>
<dbReference type="GO" id="GO:0006508">
    <property type="term" value="P:proteolysis"/>
    <property type="evidence" value="ECO:0007669"/>
    <property type="project" value="InterPro"/>
</dbReference>
<dbReference type="NCBIfam" id="TIGR01643">
    <property type="entry name" value="YD_repeat_2x"/>
    <property type="match status" value="10"/>
</dbReference>
<keyword evidence="2" id="KW-0732">Signal</keyword>
<dbReference type="NCBIfam" id="TIGR03696">
    <property type="entry name" value="Rhs_assc_core"/>
    <property type="match status" value="1"/>
</dbReference>
<dbReference type="EMBL" id="AFWT01000013">
    <property type="protein sequence ID" value="EGV31281.1"/>
    <property type="molecule type" value="Genomic_DNA"/>
</dbReference>
<dbReference type="SUPFAM" id="SSF48452">
    <property type="entry name" value="TPR-like"/>
    <property type="match status" value="1"/>
</dbReference>
<dbReference type="Pfam" id="PF25023">
    <property type="entry name" value="TEN_YD-shell"/>
    <property type="match status" value="3"/>
</dbReference>
<feature type="chain" id="PRO_5003429186" evidence="2">
    <location>
        <begin position="28"/>
        <end position="1583"/>
    </location>
</feature>
<gene>
    <name evidence="4" type="ORF">ThidrDRAFT_2147</name>
</gene>
<evidence type="ECO:0000313" key="5">
    <source>
        <dbReference type="Proteomes" id="UP000004200"/>
    </source>
</evidence>
<dbReference type="InterPro" id="IPR031325">
    <property type="entry name" value="RHS_repeat"/>
</dbReference>
<dbReference type="Pfam" id="PF03412">
    <property type="entry name" value="Peptidase_C39"/>
    <property type="match status" value="1"/>
</dbReference>
<dbReference type="InterPro" id="IPR022385">
    <property type="entry name" value="Rhs_assc_core"/>
</dbReference>
<dbReference type="Pfam" id="PF05593">
    <property type="entry name" value="RHS_repeat"/>
    <property type="match status" value="3"/>
</dbReference>
<dbReference type="PANTHER" id="PTHR32305:SF15">
    <property type="entry name" value="PROTEIN RHSA-RELATED"/>
    <property type="match status" value="1"/>
</dbReference>
<feature type="domain" description="Peptidase C39" evidence="3">
    <location>
        <begin position="211"/>
        <end position="340"/>
    </location>
</feature>
<dbReference type="GO" id="GO:0016020">
    <property type="term" value="C:membrane"/>
    <property type="evidence" value="ECO:0007669"/>
    <property type="project" value="InterPro"/>
</dbReference>
<dbReference type="InterPro" id="IPR005074">
    <property type="entry name" value="Peptidase_C39"/>
</dbReference>
<keyword evidence="1" id="KW-0677">Repeat</keyword>
<reference evidence="4 5" key="1">
    <citation type="submission" date="2011-06" db="EMBL/GenBank/DDBJ databases">
        <title>The draft genome of Thiorhodococcus drewsii AZ1.</title>
        <authorList>
            <consortium name="US DOE Joint Genome Institute (JGI-PGF)"/>
            <person name="Lucas S."/>
            <person name="Han J."/>
            <person name="Lapidus A."/>
            <person name="Cheng J.-F."/>
            <person name="Goodwin L."/>
            <person name="Pitluck S."/>
            <person name="Peters L."/>
            <person name="Land M.L."/>
            <person name="Hauser L."/>
            <person name="Vogl K."/>
            <person name="Liu Z."/>
            <person name="Imhoff J."/>
            <person name="Thiel V."/>
            <person name="Frigaard N.-U."/>
            <person name="Bryant D.A."/>
            <person name="Woyke T.J."/>
        </authorList>
    </citation>
    <scope>NUCLEOTIDE SEQUENCE [LARGE SCALE GENOMIC DNA]</scope>
    <source>
        <strain evidence="4 5">AZ1</strain>
    </source>
</reference>
<proteinExistence type="predicted"/>
<dbReference type="Gene3D" id="2.180.10.10">
    <property type="entry name" value="RHS repeat-associated core"/>
    <property type="match status" value="4"/>
</dbReference>
<evidence type="ECO:0000256" key="1">
    <source>
        <dbReference type="ARBA" id="ARBA00022737"/>
    </source>
</evidence>
<dbReference type="PATRIC" id="fig|765913.3.peg.2187"/>
<feature type="signal peptide" evidence="2">
    <location>
        <begin position="1"/>
        <end position="27"/>
    </location>
</feature>
<protein>
    <submittedName>
        <fullName evidence="4">RHS repeat-associated core domain protein</fullName>
    </submittedName>
</protein>
<dbReference type="Proteomes" id="UP000004200">
    <property type="component" value="Unassembled WGS sequence"/>
</dbReference>
<dbReference type="Gene3D" id="3.90.70.10">
    <property type="entry name" value="Cysteine proteinases"/>
    <property type="match status" value="1"/>
</dbReference>
<name>G2E1I4_9GAMM</name>
<comment type="caution">
    <text evidence="4">The sequence shown here is derived from an EMBL/GenBank/DDBJ whole genome shotgun (WGS) entry which is preliminary data.</text>
</comment>
<dbReference type="InterPro" id="IPR011990">
    <property type="entry name" value="TPR-like_helical_dom_sf"/>
</dbReference>
<dbReference type="GO" id="GO:0008233">
    <property type="term" value="F:peptidase activity"/>
    <property type="evidence" value="ECO:0007669"/>
    <property type="project" value="InterPro"/>
</dbReference>
<dbReference type="Gene3D" id="1.25.40.10">
    <property type="entry name" value="Tetratricopeptide repeat domain"/>
    <property type="match status" value="1"/>
</dbReference>
<dbReference type="STRING" id="765913.ThidrDRAFT_2147"/>
<dbReference type="eggNOG" id="COG3209">
    <property type="taxonomic scope" value="Bacteria"/>
</dbReference>